<comment type="cofactor">
    <cofactor evidence="1">
        <name>FMN</name>
        <dbReference type="ChEBI" id="CHEBI:58210"/>
    </cofactor>
</comment>
<dbReference type="InterPro" id="IPR000262">
    <property type="entry name" value="FMN-dep_DH"/>
</dbReference>
<evidence type="ECO:0000313" key="9">
    <source>
        <dbReference type="EMBL" id="KLN59082.1"/>
    </source>
</evidence>
<keyword evidence="2 7" id="KW-0285">Flavoprotein</keyword>
<dbReference type="PATRIC" id="fig|1489064.4.peg.1724"/>
<dbReference type="PIRSF" id="PIRSF000138">
    <property type="entry name" value="Al-hdrx_acd_dh"/>
    <property type="match status" value="1"/>
</dbReference>
<organism evidence="9 10">
    <name type="scientific">Kiloniella spongiae</name>
    <dbReference type="NCBI Taxonomy" id="1489064"/>
    <lineage>
        <taxon>Bacteria</taxon>
        <taxon>Pseudomonadati</taxon>
        <taxon>Pseudomonadota</taxon>
        <taxon>Alphaproteobacteria</taxon>
        <taxon>Rhodospirillales</taxon>
        <taxon>Kiloniellaceae</taxon>
        <taxon>Kiloniella</taxon>
    </lineage>
</organism>
<dbReference type="GO" id="GO:0010181">
    <property type="term" value="F:FMN binding"/>
    <property type="evidence" value="ECO:0007669"/>
    <property type="project" value="InterPro"/>
</dbReference>
<feature type="domain" description="FMN hydroxy acid dehydrogenase" evidence="8">
    <location>
        <begin position="1"/>
        <end position="371"/>
    </location>
</feature>
<dbReference type="OrthoDB" id="9770452at2"/>
<evidence type="ECO:0000313" key="10">
    <source>
        <dbReference type="Proteomes" id="UP000035444"/>
    </source>
</evidence>
<feature type="binding site" evidence="7">
    <location>
        <begin position="297"/>
        <end position="301"/>
    </location>
    <ligand>
        <name>FMN</name>
        <dbReference type="ChEBI" id="CHEBI:58210"/>
    </ligand>
</feature>
<evidence type="ECO:0000256" key="6">
    <source>
        <dbReference type="PIRSR" id="PIRSR000138-1"/>
    </source>
</evidence>
<feature type="binding site" evidence="7">
    <location>
        <position position="104"/>
    </location>
    <ligand>
        <name>FMN</name>
        <dbReference type="ChEBI" id="CHEBI:58210"/>
    </ligand>
</feature>
<feature type="binding site" evidence="7">
    <location>
        <position position="242"/>
    </location>
    <ligand>
        <name>FMN</name>
        <dbReference type="ChEBI" id="CHEBI:58210"/>
    </ligand>
</feature>
<proteinExistence type="inferred from homology"/>
<feature type="binding site" evidence="7">
    <location>
        <position position="153"/>
    </location>
    <ligand>
        <name>FMN</name>
        <dbReference type="ChEBI" id="CHEBI:58210"/>
    </ligand>
</feature>
<dbReference type="PANTHER" id="PTHR10578">
    <property type="entry name" value="S -2-HYDROXY-ACID OXIDASE-RELATED"/>
    <property type="match status" value="1"/>
</dbReference>
<dbReference type="PROSITE" id="PS51349">
    <property type="entry name" value="FMN_HYDROXY_ACID_DH_2"/>
    <property type="match status" value="1"/>
</dbReference>
<protein>
    <submittedName>
        <fullName evidence="9">Membrane protein</fullName>
    </submittedName>
</protein>
<feature type="binding site" evidence="7">
    <location>
        <begin position="75"/>
        <end position="77"/>
    </location>
    <ligand>
        <name>FMN</name>
        <dbReference type="ChEBI" id="CHEBI:58210"/>
    </ligand>
</feature>
<dbReference type="InterPro" id="IPR013785">
    <property type="entry name" value="Aldolase_TIM"/>
</dbReference>
<accession>A0A0H2MEH1</accession>
<feature type="binding site" evidence="7">
    <location>
        <begin position="320"/>
        <end position="321"/>
    </location>
    <ligand>
        <name>FMN</name>
        <dbReference type="ChEBI" id="CHEBI:58210"/>
    </ligand>
</feature>
<feature type="binding site" evidence="7">
    <location>
        <position position="266"/>
    </location>
    <ligand>
        <name>glyoxylate</name>
        <dbReference type="ChEBI" id="CHEBI:36655"/>
    </ligand>
</feature>
<dbReference type="PANTHER" id="PTHR10578:SF107">
    <property type="entry name" value="2-HYDROXYACID OXIDASE 1"/>
    <property type="match status" value="1"/>
</dbReference>
<sequence>MFCTEDAVRIAGQRQPKVIFDFIEGASGREVAATRNQSRFDEITLQQRVMENVDRRNLSKTFLGQKYNLPFGIAPMGMCNLAWPDTDSALAQAATNYNIPICLSSAASSTIKEMRDWAGENAWFQLYVGGSMELSLELVERARTEGYKTLVLTVDVPQVSRRLRDLRNGFTMPFRLGPRLLWDFATHPRWSLTSIWHGAPSPKNFKLGKNGTHFDRNASRAGANWNFLEKLRASWTGNLVIKGVTSARDAIRIKQAGADAIYVSNHGGRQLDSAPAAIDALPKIRNAVGADYPLLFDSGVRNGEDIVKALAMGADFVMIGRPMLFAMGADGAKGLNSLIKIFAEDTSLTLAQTGLNDITAVSPDILSNNTSAVEQLQQPLLKTATS</sequence>
<dbReference type="InterPro" id="IPR008259">
    <property type="entry name" value="FMN_hydac_DH_AS"/>
</dbReference>
<dbReference type="STRING" id="1489064.WH96_19495"/>
<evidence type="ECO:0000256" key="2">
    <source>
        <dbReference type="ARBA" id="ARBA00022630"/>
    </source>
</evidence>
<dbReference type="SUPFAM" id="SSF51395">
    <property type="entry name" value="FMN-linked oxidoreductases"/>
    <property type="match status" value="1"/>
</dbReference>
<comment type="similarity">
    <text evidence="5">Belongs to the FMN-dependent alpha-hydroxy acid dehydrogenase family.</text>
</comment>
<name>A0A0H2MEH1_9PROT</name>
<dbReference type="PROSITE" id="PS00557">
    <property type="entry name" value="FMN_HYDROXY_ACID_DH_1"/>
    <property type="match status" value="1"/>
</dbReference>
<feature type="binding site" evidence="7">
    <location>
        <position position="162"/>
    </location>
    <ligand>
        <name>glyoxylate</name>
        <dbReference type="ChEBI" id="CHEBI:36655"/>
    </ligand>
</feature>
<evidence type="ECO:0000256" key="1">
    <source>
        <dbReference type="ARBA" id="ARBA00001917"/>
    </source>
</evidence>
<keyword evidence="3 7" id="KW-0288">FMN</keyword>
<keyword evidence="4" id="KW-0560">Oxidoreductase</keyword>
<dbReference type="AlphaFoldDB" id="A0A0H2MEH1"/>
<feature type="binding site" evidence="7">
    <location>
        <position position="125"/>
    </location>
    <ligand>
        <name>FMN</name>
        <dbReference type="ChEBI" id="CHEBI:58210"/>
    </ligand>
</feature>
<dbReference type="CDD" id="cd02809">
    <property type="entry name" value="alpha_hydroxyacid_oxid_FMN"/>
    <property type="match status" value="1"/>
</dbReference>
<comment type="caution">
    <text evidence="9">The sequence shown here is derived from an EMBL/GenBank/DDBJ whole genome shotgun (WGS) entry which is preliminary data.</text>
</comment>
<feature type="binding site" evidence="7">
    <location>
        <position position="264"/>
    </location>
    <ligand>
        <name>FMN</name>
        <dbReference type="ChEBI" id="CHEBI:58210"/>
    </ligand>
</feature>
<evidence type="ECO:0000256" key="5">
    <source>
        <dbReference type="ARBA" id="ARBA00024042"/>
    </source>
</evidence>
<keyword evidence="10" id="KW-1185">Reference proteome</keyword>
<dbReference type="GO" id="GO:0016491">
    <property type="term" value="F:oxidoreductase activity"/>
    <property type="evidence" value="ECO:0007669"/>
    <property type="project" value="UniProtKB-KW"/>
</dbReference>
<dbReference type="InterPro" id="IPR037396">
    <property type="entry name" value="FMN_HAD"/>
</dbReference>
<dbReference type="Proteomes" id="UP000035444">
    <property type="component" value="Unassembled WGS sequence"/>
</dbReference>
<gene>
    <name evidence="9" type="ORF">WH96_19495</name>
</gene>
<dbReference type="Pfam" id="PF01070">
    <property type="entry name" value="FMN_dh"/>
    <property type="match status" value="1"/>
</dbReference>
<feature type="active site" description="Proton acceptor" evidence="6">
    <location>
        <position position="266"/>
    </location>
</feature>
<evidence type="ECO:0000259" key="8">
    <source>
        <dbReference type="PROSITE" id="PS51349"/>
    </source>
</evidence>
<evidence type="ECO:0000256" key="7">
    <source>
        <dbReference type="PIRSR" id="PIRSR000138-2"/>
    </source>
</evidence>
<dbReference type="EMBL" id="LAQL01000020">
    <property type="protein sequence ID" value="KLN59082.1"/>
    <property type="molecule type" value="Genomic_DNA"/>
</dbReference>
<feature type="binding site" evidence="7">
    <location>
        <position position="127"/>
    </location>
    <ligand>
        <name>glyoxylate</name>
        <dbReference type="ChEBI" id="CHEBI:36655"/>
    </ligand>
</feature>
<evidence type="ECO:0000256" key="3">
    <source>
        <dbReference type="ARBA" id="ARBA00022643"/>
    </source>
</evidence>
<dbReference type="InterPro" id="IPR012133">
    <property type="entry name" value="Alpha-hydoxy_acid_DH_FMN"/>
</dbReference>
<dbReference type="Gene3D" id="3.20.20.70">
    <property type="entry name" value="Aldolase class I"/>
    <property type="match status" value="1"/>
</dbReference>
<evidence type="ECO:0000256" key="4">
    <source>
        <dbReference type="ARBA" id="ARBA00023002"/>
    </source>
</evidence>
<reference evidence="9 10" key="1">
    <citation type="submission" date="2015-03" db="EMBL/GenBank/DDBJ databases">
        <title>Genome Sequence of Kiloniella spongiae MEBiC09566, isolated from a marine sponge.</title>
        <authorList>
            <person name="Shao Z."/>
            <person name="Wang L."/>
            <person name="Li X."/>
        </authorList>
    </citation>
    <scope>NUCLEOTIDE SEQUENCE [LARGE SCALE GENOMIC DNA]</scope>
    <source>
        <strain evidence="9 10">MEBiC09566</strain>
    </source>
</reference>
<feature type="binding site" evidence="7">
    <location>
        <position position="269"/>
    </location>
    <ligand>
        <name>glyoxylate</name>
        <dbReference type="ChEBI" id="CHEBI:36655"/>
    </ligand>
</feature>